<keyword evidence="2" id="KW-1185">Reference proteome</keyword>
<organism evidence="1 2">
    <name type="scientific">Oikopleura dioica</name>
    <name type="common">Tunicate</name>
    <dbReference type="NCBI Taxonomy" id="34765"/>
    <lineage>
        <taxon>Eukaryota</taxon>
        <taxon>Metazoa</taxon>
        <taxon>Chordata</taxon>
        <taxon>Tunicata</taxon>
        <taxon>Appendicularia</taxon>
        <taxon>Copelata</taxon>
        <taxon>Oikopleuridae</taxon>
        <taxon>Oikopleura</taxon>
    </lineage>
</organism>
<sequence>MWAYIIWAHIQTILRIPILFWLDISGQFPGLFRKSPIQCYLELYRERIRNSTIPLPIRKEVPNFQVLNIETSGLEELEKYLGEITVLNFGSCT</sequence>
<evidence type="ECO:0000313" key="1">
    <source>
        <dbReference type="EMBL" id="CAG5103718.1"/>
    </source>
</evidence>
<gene>
    <name evidence="1" type="ORF">OKIOD_LOCUS9669</name>
</gene>
<dbReference type="EMBL" id="OU015566">
    <property type="protein sequence ID" value="CAG5103718.1"/>
    <property type="molecule type" value="Genomic_DNA"/>
</dbReference>
<reference evidence="1 2" key="1">
    <citation type="submission" date="2021-04" db="EMBL/GenBank/DDBJ databases">
        <authorList>
            <person name="Bliznina A."/>
        </authorList>
    </citation>
    <scope>NUCLEOTIDE SEQUENCE [LARGE SCALE GENOMIC DNA]</scope>
</reference>
<protein>
    <submittedName>
        <fullName evidence="1">Oidioi.mRNA.OKI2018_I69.chr1.g904.t1.cds</fullName>
    </submittedName>
</protein>
<name>A0ABN7STH2_OIKDI</name>
<dbReference type="Proteomes" id="UP001158576">
    <property type="component" value="Chromosome 1"/>
</dbReference>
<evidence type="ECO:0000313" key="2">
    <source>
        <dbReference type="Proteomes" id="UP001158576"/>
    </source>
</evidence>
<accession>A0ABN7STH2</accession>
<proteinExistence type="predicted"/>